<evidence type="ECO:0000313" key="2">
    <source>
        <dbReference type="Proteomes" id="UP000070533"/>
    </source>
</evidence>
<dbReference type="AlphaFoldDB" id="A0A133Q7F1"/>
<dbReference type="PATRIC" id="fig|28128.5.peg.1481"/>
<proteinExistence type="predicted"/>
<protein>
    <submittedName>
        <fullName evidence="1">Uncharacterized protein</fullName>
    </submittedName>
</protein>
<comment type="caution">
    <text evidence="1">The sequence shown here is derived from an EMBL/GenBank/DDBJ whole genome shotgun (WGS) entry which is preliminary data.</text>
</comment>
<keyword evidence="2" id="KW-1185">Reference proteome</keyword>
<dbReference type="STRING" id="28128.HMPREF3226_01449"/>
<reference evidence="2" key="1">
    <citation type="submission" date="2016-01" db="EMBL/GenBank/DDBJ databases">
        <authorList>
            <person name="Mitreva M."/>
            <person name="Pepin K.H."/>
            <person name="Mihindukulasuriya K.A."/>
            <person name="Fulton R."/>
            <person name="Fronick C."/>
            <person name="O'Laughlin M."/>
            <person name="Miner T."/>
            <person name="Herter B."/>
            <person name="Rosa B.A."/>
            <person name="Cordes M."/>
            <person name="Tomlinson C."/>
            <person name="Wollam A."/>
            <person name="Palsikar V.B."/>
            <person name="Mardis E.R."/>
            <person name="Wilson R.K."/>
        </authorList>
    </citation>
    <scope>NUCLEOTIDE SEQUENCE [LARGE SCALE GENOMIC DNA]</scope>
    <source>
        <strain evidence="2">MJR7716</strain>
    </source>
</reference>
<name>A0A133Q7F1_9BACT</name>
<dbReference type="EMBL" id="LRQG01000105">
    <property type="protein sequence ID" value="KXA38817.1"/>
    <property type="molecule type" value="Genomic_DNA"/>
</dbReference>
<accession>A0A133Q7F1</accession>
<dbReference type="Proteomes" id="UP000070533">
    <property type="component" value="Unassembled WGS sequence"/>
</dbReference>
<gene>
    <name evidence="1" type="ORF">HMPREF3226_01449</name>
</gene>
<organism evidence="1 2">
    <name type="scientific">Prevotella corporis</name>
    <dbReference type="NCBI Taxonomy" id="28128"/>
    <lineage>
        <taxon>Bacteria</taxon>
        <taxon>Pseudomonadati</taxon>
        <taxon>Bacteroidota</taxon>
        <taxon>Bacteroidia</taxon>
        <taxon>Bacteroidales</taxon>
        <taxon>Prevotellaceae</taxon>
        <taxon>Prevotella</taxon>
    </lineage>
</organism>
<evidence type="ECO:0000313" key="1">
    <source>
        <dbReference type="EMBL" id="KXA38817.1"/>
    </source>
</evidence>
<sequence length="40" mass="4392">MAGDIFGVLTHFEYAMIDITGDLAYLCKIIAAKKSEDSHC</sequence>